<name>A0A0M7AG97_9HYPH</name>
<keyword evidence="3" id="KW-1003">Cell membrane</keyword>
<dbReference type="SMART" id="SM00382">
    <property type="entry name" value="AAA"/>
    <property type="match status" value="1"/>
</dbReference>
<keyword evidence="9" id="KW-0472">Membrane</keyword>
<dbReference type="SUPFAM" id="SSF50331">
    <property type="entry name" value="MOP-like"/>
    <property type="match status" value="1"/>
</dbReference>
<dbReference type="RefSeq" id="WP_055672674.1">
    <property type="nucleotide sequence ID" value="NZ_CXWD01000012.1"/>
</dbReference>
<dbReference type="EMBL" id="CXWD01000012">
    <property type="protein sequence ID" value="CTQ72644.1"/>
    <property type="molecule type" value="Genomic_DNA"/>
</dbReference>
<organism evidence="11 12">
    <name type="scientific">Roseibium alexandrii</name>
    <dbReference type="NCBI Taxonomy" id="388408"/>
    <lineage>
        <taxon>Bacteria</taxon>
        <taxon>Pseudomonadati</taxon>
        <taxon>Pseudomonadota</taxon>
        <taxon>Alphaproteobacteria</taxon>
        <taxon>Hyphomicrobiales</taxon>
        <taxon>Stappiaceae</taxon>
        <taxon>Roseibium</taxon>
    </lineage>
</organism>
<dbReference type="OrthoDB" id="9802264at2"/>
<keyword evidence="2" id="KW-0813">Transport</keyword>
<dbReference type="InterPro" id="IPR008995">
    <property type="entry name" value="Mo/tungstate-bd_C_term_dom"/>
</dbReference>
<dbReference type="InterPro" id="IPR003439">
    <property type="entry name" value="ABC_transporter-like_ATP-bd"/>
</dbReference>
<evidence type="ECO:0000256" key="2">
    <source>
        <dbReference type="ARBA" id="ARBA00022448"/>
    </source>
</evidence>
<proteinExistence type="inferred from homology"/>
<dbReference type="Gene3D" id="2.40.50.100">
    <property type="match status" value="1"/>
</dbReference>
<dbReference type="InterPro" id="IPR017871">
    <property type="entry name" value="ABC_transporter-like_CS"/>
</dbReference>
<keyword evidence="5" id="KW-0547">Nucleotide-binding</keyword>
<dbReference type="CDD" id="cd03259">
    <property type="entry name" value="ABC_Carb_Solutes_like"/>
    <property type="match status" value="1"/>
</dbReference>
<protein>
    <submittedName>
        <fullName evidence="11">Trehalose import ATP-binding protein SugC</fullName>
        <ecNumber evidence="11">3.6.3.-</ecNumber>
    </submittedName>
</protein>
<dbReference type="STRING" id="388408.LAX5112_03255"/>
<keyword evidence="7" id="KW-0408">Iron</keyword>
<dbReference type="Proteomes" id="UP000053235">
    <property type="component" value="Unassembled WGS sequence"/>
</dbReference>
<dbReference type="PANTHER" id="PTHR42781">
    <property type="entry name" value="SPERMIDINE/PUTRESCINE IMPORT ATP-BINDING PROTEIN POTA"/>
    <property type="match status" value="1"/>
</dbReference>
<evidence type="ECO:0000259" key="10">
    <source>
        <dbReference type="PROSITE" id="PS50893"/>
    </source>
</evidence>
<evidence type="ECO:0000256" key="9">
    <source>
        <dbReference type="ARBA" id="ARBA00023136"/>
    </source>
</evidence>
<dbReference type="PANTHER" id="PTHR42781:SF4">
    <property type="entry name" value="SPERMIDINE_PUTRESCINE IMPORT ATP-BINDING PROTEIN POTA"/>
    <property type="match status" value="1"/>
</dbReference>
<sequence length="348" mass="37517">MSIEIASVTKSFGSHKALKDVSLSIPDGTFFVVLGPSGCGKSTLLRTIAGLEPIDSGEIALGGEIVARDGYHLEPERRKTGVVFQSYALWPHMSVAANVAFPMETAGLKTADIKTRTSEHLATVELTAFRDRKPADLSGGQRQRVALARCLAQGAKTVLMDEPLANLDPHLRGAMEEELAAFHKASGATTLFITHDQREAMALADQVAVMWDGEILQVADPDVLYRRPTSGRVASFIGRSSLVGVEVNHVEAGHANVTLAAHRIDVDCPIDTRTGSATLMLRPEHLVPSVGGRGLKANVERTIYRGGFWEVFVAIEGLAEPLLMTLNRPAAPGETLFLDILRGWILPE</sequence>
<dbReference type="InterPro" id="IPR027417">
    <property type="entry name" value="P-loop_NTPase"/>
</dbReference>
<dbReference type="Pfam" id="PF08402">
    <property type="entry name" value="TOBE_2"/>
    <property type="match status" value="1"/>
</dbReference>
<dbReference type="PROSITE" id="PS00211">
    <property type="entry name" value="ABC_TRANSPORTER_1"/>
    <property type="match status" value="1"/>
</dbReference>
<dbReference type="InterPro" id="IPR050093">
    <property type="entry name" value="ABC_SmlMolc_Importer"/>
</dbReference>
<dbReference type="InterPro" id="IPR013611">
    <property type="entry name" value="Transp-assoc_OB_typ2"/>
</dbReference>
<keyword evidence="11" id="KW-0378">Hydrolase</keyword>
<evidence type="ECO:0000256" key="4">
    <source>
        <dbReference type="ARBA" id="ARBA00022496"/>
    </source>
</evidence>
<keyword evidence="6 11" id="KW-0067">ATP-binding</keyword>
<dbReference type="GO" id="GO:0005524">
    <property type="term" value="F:ATP binding"/>
    <property type="evidence" value="ECO:0007669"/>
    <property type="project" value="UniProtKB-KW"/>
</dbReference>
<evidence type="ECO:0000313" key="11">
    <source>
        <dbReference type="EMBL" id="CTQ72644.1"/>
    </source>
</evidence>
<evidence type="ECO:0000256" key="6">
    <source>
        <dbReference type="ARBA" id="ARBA00022840"/>
    </source>
</evidence>
<reference evidence="12" key="1">
    <citation type="submission" date="2015-07" db="EMBL/GenBank/DDBJ databases">
        <authorList>
            <person name="Rodrigo-Torres Lidia"/>
            <person name="Arahal R.David."/>
        </authorList>
    </citation>
    <scope>NUCLEOTIDE SEQUENCE [LARGE SCALE GENOMIC DNA]</scope>
    <source>
        <strain evidence="12">CECT 5112</strain>
    </source>
</reference>
<dbReference type="GO" id="GO:0043190">
    <property type="term" value="C:ATP-binding cassette (ABC) transporter complex"/>
    <property type="evidence" value="ECO:0007669"/>
    <property type="project" value="InterPro"/>
</dbReference>
<evidence type="ECO:0000256" key="5">
    <source>
        <dbReference type="ARBA" id="ARBA00022741"/>
    </source>
</evidence>
<dbReference type="GO" id="GO:0015697">
    <property type="term" value="P:quaternary ammonium group transport"/>
    <property type="evidence" value="ECO:0007669"/>
    <property type="project" value="UniProtKB-ARBA"/>
</dbReference>
<comment type="similarity">
    <text evidence="1">Belongs to the ABC transporter superfamily.</text>
</comment>
<keyword evidence="4" id="KW-0410">Iron transport</keyword>
<accession>A0A0M7AG97</accession>
<dbReference type="PROSITE" id="PS50893">
    <property type="entry name" value="ABC_TRANSPORTER_2"/>
    <property type="match status" value="1"/>
</dbReference>
<evidence type="ECO:0000256" key="1">
    <source>
        <dbReference type="ARBA" id="ARBA00005417"/>
    </source>
</evidence>
<dbReference type="SUPFAM" id="SSF52540">
    <property type="entry name" value="P-loop containing nucleoside triphosphate hydrolases"/>
    <property type="match status" value="1"/>
</dbReference>
<dbReference type="InterPro" id="IPR003593">
    <property type="entry name" value="AAA+_ATPase"/>
</dbReference>
<dbReference type="GO" id="GO:0016887">
    <property type="term" value="F:ATP hydrolysis activity"/>
    <property type="evidence" value="ECO:0007669"/>
    <property type="project" value="InterPro"/>
</dbReference>
<keyword evidence="8" id="KW-0406">Ion transport</keyword>
<evidence type="ECO:0000313" key="12">
    <source>
        <dbReference type="Proteomes" id="UP000053235"/>
    </source>
</evidence>
<evidence type="ECO:0000256" key="8">
    <source>
        <dbReference type="ARBA" id="ARBA00023065"/>
    </source>
</evidence>
<dbReference type="GO" id="GO:0015408">
    <property type="term" value="F:ABC-type ferric iron transporter activity"/>
    <property type="evidence" value="ECO:0007669"/>
    <property type="project" value="InterPro"/>
</dbReference>
<evidence type="ECO:0000256" key="7">
    <source>
        <dbReference type="ARBA" id="ARBA00023004"/>
    </source>
</evidence>
<feature type="domain" description="ABC transporter" evidence="10">
    <location>
        <begin position="3"/>
        <end position="237"/>
    </location>
</feature>
<gene>
    <name evidence="11" type="primary">sugC_1</name>
    <name evidence="11" type="ORF">LAX5112_03255</name>
</gene>
<keyword evidence="12" id="KW-1185">Reference proteome</keyword>
<dbReference type="AlphaFoldDB" id="A0A0M7AG97"/>
<dbReference type="Gene3D" id="3.40.50.300">
    <property type="entry name" value="P-loop containing nucleotide triphosphate hydrolases"/>
    <property type="match status" value="1"/>
</dbReference>
<dbReference type="InterPro" id="IPR015853">
    <property type="entry name" value="ABC_transpr_FbpC"/>
</dbReference>
<evidence type="ECO:0000256" key="3">
    <source>
        <dbReference type="ARBA" id="ARBA00022475"/>
    </source>
</evidence>
<dbReference type="EC" id="3.6.3.-" evidence="11"/>
<dbReference type="FunFam" id="3.40.50.300:FF:000425">
    <property type="entry name" value="Probable ABC transporter, ATP-binding subunit"/>
    <property type="match status" value="1"/>
</dbReference>
<dbReference type="Pfam" id="PF00005">
    <property type="entry name" value="ABC_tran"/>
    <property type="match status" value="1"/>
</dbReference>